<dbReference type="InterPro" id="IPR017810">
    <property type="entry name" value="Mycothiol_biosynthesis_MshB"/>
</dbReference>
<dbReference type="EC" id="3.5.1.103" evidence="4"/>
<feature type="binding site" evidence="4">
    <location>
        <position position="18"/>
    </location>
    <ligand>
        <name>Zn(2+)</name>
        <dbReference type="ChEBI" id="CHEBI:29105"/>
    </ligand>
</feature>
<dbReference type="PANTHER" id="PTHR12993:SF26">
    <property type="entry name" value="1D-MYO-INOSITOL 2-ACETAMIDO-2-DEOXY-ALPHA-D-GLUCOPYRANOSIDE DEACETYLASE"/>
    <property type="match status" value="1"/>
</dbReference>
<evidence type="ECO:0000256" key="4">
    <source>
        <dbReference type="HAMAP-Rule" id="MF_01696"/>
    </source>
</evidence>
<comment type="similarity">
    <text evidence="4">Belongs to the MshB deacetylase family.</text>
</comment>
<dbReference type="NCBIfam" id="TIGR03445">
    <property type="entry name" value="mycothiol_MshB"/>
    <property type="match status" value="1"/>
</dbReference>
<gene>
    <name evidence="4 5" type="primary">mshB</name>
    <name evidence="5" type="ORF">ABT272_13180</name>
</gene>
<reference evidence="5 6" key="1">
    <citation type="submission" date="2024-06" db="EMBL/GenBank/DDBJ databases">
        <title>The Natural Products Discovery Center: Release of the First 8490 Sequenced Strains for Exploring Actinobacteria Biosynthetic Diversity.</title>
        <authorList>
            <person name="Kalkreuter E."/>
            <person name="Kautsar S.A."/>
            <person name="Yang D."/>
            <person name="Bader C.D."/>
            <person name="Teijaro C.N."/>
            <person name="Fluegel L."/>
            <person name="Davis C.M."/>
            <person name="Simpson J.R."/>
            <person name="Lauterbach L."/>
            <person name="Steele A.D."/>
            <person name="Gui C."/>
            <person name="Meng S."/>
            <person name="Li G."/>
            <person name="Viehrig K."/>
            <person name="Ye F."/>
            <person name="Su P."/>
            <person name="Kiefer A.F."/>
            <person name="Nichols A."/>
            <person name="Cepeda A.J."/>
            <person name="Yan W."/>
            <person name="Fan B."/>
            <person name="Jiang Y."/>
            <person name="Adhikari A."/>
            <person name="Zheng C.-J."/>
            <person name="Schuster L."/>
            <person name="Cowan T.M."/>
            <person name="Smanski M.J."/>
            <person name="Chevrette M.G."/>
            <person name="De Carvalho L.P.S."/>
            <person name="Shen B."/>
        </authorList>
    </citation>
    <scope>NUCLEOTIDE SEQUENCE [LARGE SCALE GENOMIC DNA]</scope>
    <source>
        <strain evidence="5 6">NPDC001166</strain>
    </source>
</reference>
<dbReference type="SUPFAM" id="SSF102588">
    <property type="entry name" value="LmbE-like"/>
    <property type="match status" value="1"/>
</dbReference>
<dbReference type="GO" id="GO:0035595">
    <property type="term" value="F:N-acetylglucosaminylinositol deacetylase activity"/>
    <property type="evidence" value="ECO:0007669"/>
    <property type="project" value="UniProtKB-EC"/>
</dbReference>
<dbReference type="Gene3D" id="3.40.50.10320">
    <property type="entry name" value="LmbE-like"/>
    <property type="match status" value="1"/>
</dbReference>
<name>A0ABV1U5R8_9ACTN</name>
<organism evidence="5 6">
    <name type="scientific">Streptomyces sp. 900105245</name>
    <dbReference type="NCBI Taxonomy" id="3154379"/>
    <lineage>
        <taxon>Bacteria</taxon>
        <taxon>Bacillati</taxon>
        <taxon>Actinomycetota</taxon>
        <taxon>Actinomycetes</taxon>
        <taxon>Kitasatosporales</taxon>
        <taxon>Streptomycetaceae</taxon>
        <taxon>Streptomyces</taxon>
    </lineage>
</organism>
<comment type="caution">
    <text evidence="5">The sequence shown here is derived from an EMBL/GenBank/DDBJ whole genome shotgun (WGS) entry which is preliminary data.</text>
</comment>
<dbReference type="EMBL" id="JBEPAZ010000009">
    <property type="protein sequence ID" value="MER6428685.1"/>
    <property type="molecule type" value="Genomic_DNA"/>
</dbReference>
<accession>A0ABV1U5R8</accession>
<dbReference type="InterPro" id="IPR024078">
    <property type="entry name" value="LmbE-like_dom_sf"/>
</dbReference>
<dbReference type="HAMAP" id="MF_01696">
    <property type="entry name" value="MshB"/>
    <property type="match status" value="1"/>
</dbReference>
<sequence length="284" mass="30374">MTELPARRLLLVHAHPDDESINNGATMARYAAEGAHVTLVTCTLGERGEVIPPELRHLTGPALGAHRRGELAAALRALGVEDGRLLGGAGRYGDSGMMGIPDNEDPGCFWQAGVDEAAGRLAEVILEVRPQVVVTYDDQGGYGHPDHIQAHRVAMRAVDLAAERGHRVDRVYWNRVPRSVAEAAFGRLQDELSVLPFDKSASVDDVPGVVDDERITTTIDGGAHAAAKAAAMRAHATQIEVAEPYFALSNELAQPLFTTEYYELVRGPARGAGTDLFGGLEEAS</sequence>
<evidence type="ECO:0000256" key="3">
    <source>
        <dbReference type="ARBA" id="ARBA00022833"/>
    </source>
</evidence>
<protein>
    <recommendedName>
        <fullName evidence="4">1D-myo-inositol 2-acetamido-2-deoxy-alpha-D-glucopyranoside deacetylase</fullName>
        <shortName evidence="4">GlcNAc-Ins deacetylase</shortName>
        <ecNumber evidence="4">3.5.1.103</ecNumber>
    </recommendedName>
    <alternativeName>
        <fullName evidence="4">N-acetyl-1-D-myo-inositol-2-amino-2-deoxy-alpha-D-glucopyranoside deacetylase</fullName>
    </alternativeName>
</protein>
<keyword evidence="2 4" id="KW-0378">Hydrolase</keyword>
<dbReference type="RefSeq" id="WP_263278739.1">
    <property type="nucleotide sequence ID" value="NZ_JBEOYA010000018.1"/>
</dbReference>
<dbReference type="Pfam" id="PF02585">
    <property type="entry name" value="PIG-L"/>
    <property type="match status" value="1"/>
</dbReference>
<dbReference type="Proteomes" id="UP001470023">
    <property type="component" value="Unassembled WGS sequence"/>
</dbReference>
<comment type="catalytic activity">
    <reaction evidence="4">
        <text>1D-myo-inositol 2-acetamido-2-deoxy-alpha-D-glucopyranoside + H2O = 1D-myo-inositol 2-amino-2-deoxy-alpha-D-glucopyranoside + acetate</text>
        <dbReference type="Rhea" id="RHEA:26180"/>
        <dbReference type="ChEBI" id="CHEBI:15377"/>
        <dbReference type="ChEBI" id="CHEBI:30089"/>
        <dbReference type="ChEBI" id="CHEBI:52442"/>
        <dbReference type="ChEBI" id="CHEBI:58886"/>
        <dbReference type="EC" id="3.5.1.103"/>
    </reaction>
</comment>
<comment type="function">
    <text evidence="4">Catalyzes the deacetylation of 1D-myo-inositol 2-acetamido-2-deoxy-alpha-D-glucopyranoside (GlcNAc-Ins) in the mycothiol biosynthesis pathway.</text>
</comment>
<evidence type="ECO:0000256" key="1">
    <source>
        <dbReference type="ARBA" id="ARBA00022723"/>
    </source>
</evidence>
<feature type="binding site" evidence="4">
    <location>
        <position position="147"/>
    </location>
    <ligand>
        <name>Zn(2+)</name>
        <dbReference type="ChEBI" id="CHEBI:29105"/>
    </ligand>
</feature>
<feature type="binding site" evidence="4">
    <location>
        <position position="15"/>
    </location>
    <ligand>
        <name>Zn(2+)</name>
        <dbReference type="ChEBI" id="CHEBI:29105"/>
    </ligand>
</feature>
<dbReference type="InterPro" id="IPR003737">
    <property type="entry name" value="GlcNAc_PI_deacetylase-related"/>
</dbReference>
<keyword evidence="1 4" id="KW-0479">Metal-binding</keyword>
<proteinExistence type="inferred from homology"/>
<evidence type="ECO:0000313" key="6">
    <source>
        <dbReference type="Proteomes" id="UP001470023"/>
    </source>
</evidence>
<evidence type="ECO:0000256" key="2">
    <source>
        <dbReference type="ARBA" id="ARBA00022801"/>
    </source>
</evidence>
<keyword evidence="3 4" id="KW-0862">Zinc</keyword>
<comment type="cofactor">
    <cofactor evidence="4">
        <name>Zn(2+)</name>
        <dbReference type="ChEBI" id="CHEBI:29105"/>
    </cofactor>
    <text evidence="4">Binds 1 zinc ion per subunit.</text>
</comment>
<dbReference type="PANTHER" id="PTHR12993">
    <property type="entry name" value="N-ACETYLGLUCOSAMINYL-PHOSPHATIDYLINOSITOL DE-N-ACETYLASE-RELATED"/>
    <property type="match status" value="1"/>
</dbReference>
<keyword evidence="6" id="KW-1185">Reference proteome</keyword>
<evidence type="ECO:0000313" key="5">
    <source>
        <dbReference type="EMBL" id="MER6428685.1"/>
    </source>
</evidence>